<dbReference type="Gene3D" id="3.40.50.1820">
    <property type="entry name" value="alpha/beta hydrolase"/>
    <property type="match status" value="1"/>
</dbReference>
<sequence length="317" mass="35143">MSSASTTSNPHKRFDSSEYPEPLVMPPTLEHKHTIIILHGRGSSAERFGPALLEAEIPEFTNLATAFPHAKFVFPTASKRRATMYKRIYINQWFDSWDLSSPNEREELQIEGLRESSAFIHGLLRRETELVGGRNVVLGGLSQGCAASLVGLLMWDGEPLAAAVGMCGWLPYRAHMEDIVRNIGAGDDGDDLFIRLDEAGEGLSNESEHAEPTPDLPTQAISFLREELEMAPPAQLLPPRSTALFLGHGVEDERVSVQLGRGASSCLSALGVDVHWREYEGLGHWYSREMLRDLVEFLRERTGWEVAVDTAMVTSES</sequence>
<accession>A0A9P8L1X9</accession>
<gene>
    <name evidence="4" type="ORF">FGG08_004954</name>
</gene>
<feature type="region of interest" description="Disordered" evidence="2">
    <location>
        <begin position="1"/>
        <end position="23"/>
    </location>
</feature>
<evidence type="ECO:0000256" key="2">
    <source>
        <dbReference type="SAM" id="MobiDB-lite"/>
    </source>
</evidence>
<evidence type="ECO:0000313" key="5">
    <source>
        <dbReference type="Proteomes" id="UP000698800"/>
    </source>
</evidence>
<name>A0A9P8L1X9_9PEZI</name>
<organism evidence="4 5">
    <name type="scientific">Glutinoglossum americanum</name>
    <dbReference type="NCBI Taxonomy" id="1670608"/>
    <lineage>
        <taxon>Eukaryota</taxon>
        <taxon>Fungi</taxon>
        <taxon>Dikarya</taxon>
        <taxon>Ascomycota</taxon>
        <taxon>Pezizomycotina</taxon>
        <taxon>Geoglossomycetes</taxon>
        <taxon>Geoglossales</taxon>
        <taxon>Geoglossaceae</taxon>
        <taxon>Glutinoglossum</taxon>
    </lineage>
</organism>
<dbReference type="InterPro" id="IPR029058">
    <property type="entry name" value="AB_hydrolase_fold"/>
</dbReference>
<dbReference type="EMBL" id="JAGHQL010000108">
    <property type="protein sequence ID" value="KAH0538456.1"/>
    <property type="molecule type" value="Genomic_DNA"/>
</dbReference>
<dbReference type="Pfam" id="PF02230">
    <property type="entry name" value="Abhydrolase_2"/>
    <property type="match status" value="2"/>
</dbReference>
<dbReference type="SUPFAM" id="SSF53474">
    <property type="entry name" value="alpha/beta-Hydrolases"/>
    <property type="match status" value="1"/>
</dbReference>
<proteinExistence type="inferred from homology"/>
<feature type="domain" description="Phospholipase/carboxylesterase/thioesterase" evidence="3">
    <location>
        <begin position="23"/>
        <end position="178"/>
    </location>
</feature>
<dbReference type="InterPro" id="IPR050565">
    <property type="entry name" value="LYPA1-2/EST-like"/>
</dbReference>
<dbReference type="AlphaFoldDB" id="A0A9P8L1X9"/>
<evidence type="ECO:0000313" key="4">
    <source>
        <dbReference type="EMBL" id="KAH0538456.1"/>
    </source>
</evidence>
<keyword evidence="5" id="KW-1185">Reference proteome</keyword>
<feature type="domain" description="Phospholipase/carboxylesterase/thioesterase" evidence="3">
    <location>
        <begin position="239"/>
        <end position="299"/>
    </location>
</feature>
<dbReference type="PANTHER" id="PTHR10655:SF64">
    <property type="entry name" value="PHOSPHOLIPASE_CARBOXYLESTERASE_THIOESTERASE DOMAIN-CONTAINING PROTEIN"/>
    <property type="match status" value="1"/>
</dbReference>
<comment type="similarity">
    <text evidence="1">Belongs to the AB hydrolase superfamily. AB hydrolase 2 family.</text>
</comment>
<dbReference type="GO" id="GO:0008474">
    <property type="term" value="F:palmitoyl-(protein) hydrolase activity"/>
    <property type="evidence" value="ECO:0007669"/>
    <property type="project" value="TreeGrafter"/>
</dbReference>
<dbReference type="PANTHER" id="PTHR10655">
    <property type="entry name" value="LYSOPHOSPHOLIPASE-RELATED"/>
    <property type="match status" value="1"/>
</dbReference>
<dbReference type="InterPro" id="IPR003140">
    <property type="entry name" value="PLipase/COase/thioEstase"/>
</dbReference>
<dbReference type="GO" id="GO:0052689">
    <property type="term" value="F:carboxylic ester hydrolase activity"/>
    <property type="evidence" value="ECO:0007669"/>
    <property type="project" value="TreeGrafter"/>
</dbReference>
<dbReference type="Proteomes" id="UP000698800">
    <property type="component" value="Unassembled WGS sequence"/>
</dbReference>
<reference evidence="4" key="1">
    <citation type="submission" date="2021-03" db="EMBL/GenBank/DDBJ databases">
        <title>Comparative genomics and phylogenomic investigation of the class Geoglossomycetes provide insights into ecological specialization and systematics.</title>
        <authorList>
            <person name="Melie T."/>
            <person name="Pirro S."/>
            <person name="Miller A.N."/>
            <person name="Quandt A."/>
        </authorList>
    </citation>
    <scope>NUCLEOTIDE SEQUENCE</scope>
    <source>
        <strain evidence="4">GBOQ0MN5Z8</strain>
    </source>
</reference>
<dbReference type="GO" id="GO:0005737">
    <property type="term" value="C:cytoplasm"/>
    <property type="evidence" value="ECO:0007669"/>
    <property type="project" value="TreeGrafter"/>
</dbReference>
<protein>
    <recommendedName>
        <fullName evidence="3">Phospholipase/carboxylesterase/thioesterase domain-containing protein</fullName>
    </recommendedName>
</protein>
<evidence type="ECO:0000259" key="3">
    <source>
        <dbReference type="Pfam" id="PF02230"/>
    </source>
</evidence>
<comment type="caution">
    <text evidence="4">The sequence shown here is derived from an EMBL/GenBank/DDBJ whole genome shotgun (WGS) entry which is preliminary data.</text>
</comment>
<dbReference type="OrthoDB" id="2418081at2759"/>
<evidence type="ECO:0000256" key="1">
    <source>
        <dbReference type="ARBA" id="ARBA00006499"/>
    </source>
</evidence>